<dbReference type="PRINTS" id="PR00109">
    <property type="entry name" value="TYRKINASE"/>
</dbReference>
<dbReference type="GO" id="GO:0007169">
    <property type="term" value="P:cell surface receptor protein tyrosine kinase signaling pathway"/>
    <property type="evidence" value="ECO:0007669"/>
    <property type="project" value="InterPro"/>
</dbReference>
<dbReference type="InterPro" id="IPR000033">
    <property type="entry name" value="LDLR_classB_rpt"/>
</dbReference>
<dbReference type="InterPro" id="IPR011009">
    <property type="entry name" value="Kinase-like_dom_sf"/>
</dbReference>
<dbReference type="SUPFAM" id="SSF49265">
    <property type="entry name" value="Fibronectin type III"/>
    <property type="match status" value="5"/>
</dbReference>
<feature type="compositionally biased region" description="Low complexity" evidence="17">
    <location>
        <begin position="2241"/>
        <end position="2255"/>
    </location>
</feature>
<feature type="domain" description="Fibronectin type-III" evidence="20">
    <location>
        <begin position="1740"/>
        <end position="1838"/>
    </location>
</feature>
<feature type="domain" description="Fibronectin type-III" evidence="20">
    <location>
        <begin position="1026"/>
        <end position="1131"/>
    </location>
</feature>
<feature type="domain" description="Fibronectin type-III" evidence="20">
    <location>
        <begin position="58"/>
        <end position="163"/>
    </location>
</feature>
<dbReference type="InterPro" id="IPR008266">
    <property type="entry name" value="Tyr_kinase_AS"/>
</dbReference>
<evidence type="ECO:0000256" key="18">
    <source>
        <dbReference type="SAM" id="Phobius"/>
    </source>
</evidence>
<accession>A0A9R1T0Z7</accession>
<dbReference type="GO" id="GO:0032006">
    <property type="term" value="P:regulation of TOR signaling"/>
    <property type="evidence" value="ECO:0007669"/>
    <property type="project" value="TreeGrafter"/>
</dbReference>
<evidence type="ECO:0000256" key="11">
    <source>
        <dbReference type="ARBA" id="ARBA00023137"/>
    </source>
</evidence>
<keyword evidence="10 18" id="KW-0472">Membrane</keyword>
<dbReference type="KEGG" id="fas:105265143"/>
<dbReference type="SUPFAM" id="SSF63825">
    <property type="entry name" value="YWTD domain"/>
    <property type="match status" value="3"/>
</dbReference>
<evidence type="ECO:0000256" key="13">
    <source>
        <dbReference type="ARBA" id="ARBA00023180"/>
    </source>
</evidence>
<dbReference type="InterPro" id="IPR011042">
    <property type="entry name" value="6-blade_b-propeller_TolB-like"/>
</dbReference>
<dbReference type="SUPFAM" id="SSF56112">
    <property type="entry name" value="Protein kinase-like (PK-like)"/>
    <property type="match status" value="1"/>
</dbReference>
<keyword evidence="8 15" id="KW-0067">ATP-binding</keyword>
<keyword evidence="9 18" id="KW-1133">Transmembrane helix</keyword>
<dbReference type="SMART" id="SM00135">
    <property type="entry name" value="LY"/>
    <property type="match status" value="5"/>
</dbReference>
<feature type="transmembrane region" description="Helical" evidence="18">
    <location>
        <begin position="1849"/>
        <end position="1874"/>
    </location>
</feature>
<evidence type="ECO:0000256" key="5">
    <source>
        <dbReference type="ARBA" id="ARBA00022737"/>
    </source>
</evidence>
<dbReference type="PROSITE" id="PS50011">
    <property type="entry name" value="PROTEIN_KINASE_DOM"/>
    <property type="match status" value="1"/>
</dbReference>
<dbReference type="Proteomes" id="UP000694866">
    <property type="component" value="Unplaced"/>
</dbReference>
<feature type="region of interest" description="Disordered" evidence="17">
    <location>
        <begin position="2238"/>
        <end position="2265"/>
    </location>
</feature>
<dbReference type="PANTHER" id="PTHR24416:SF527">
    <property type="entry name" value="PROTO-ONCOGENE TYROSINE-PROTEIN KINASE ROS"/>
    <property type="match status" value="1"/>
</dbReference>
<keyword evidence="13" id="KW-0325">Glycoprotein</keyword>
<dbReference type="Pfam" id="PF25494">
    <property type="entry name" value="Beta-prop_Rol-3"/>
    <property type="match status" value="1"/>
</dbReference>
<dbReference type="InterPro" id="IPR001245">
    <property type="entry name" value="Ser-Thr/Tyr_kinase_cat_dom"/>
</dbReference>
<evidence type="ECO:0000256" key="10">
    <source>
        <dbReference type="ARBA" id="ARBA00023136"/>
    </source>
</evidence>
<keyword evidence="4 16" id="KW-0812">Transmembrane</keyword>
<keyword evidence="5" id="KW-0677">Repeat</keyword>
<evidence type="ECO:0000256" key="15">
    <source>
        <dbReference type="PROSITE-ProRule" id="PRU10141"/>
    </source>
</evidence>
<dbReference type="SMART" id="SM00060">
    <property type="entry name" value="FN3"/>
    <property type="match status" value="8"/>
</dbReference>
<dbReference type="PANTHER" id="PTHR24416">
    <property type="entry name" value="TYROSINE-PROTEIN KINASE RECEPTOR"/>
    <property type="match status" value="1"/>
</dbReference>
<dbReference type="InterPro" id="IPR017441">
    <property type="entry name" value="Protein_kinase_ATP_BS"/>
</dbReference>
<dbReference type="PROSITE" id="PS00109">
    <property type="entry name" value="PROTEIN_KINASE_TYR"/>
    <property type="match status" value="1"/>
</dbReference>
<dbReference type="SMART" id="SM00219">
    <property type="entry name" value="TyrKc"/>
    <property type="match status" value="1"/>
</dbReference>
<dbReference type="GO" id="GO:0004714">
    <property type="term" value="F:transmembrane receptor protein tyrosine kinase activity"/>
    <property type="evidence" value="ECO:0007669"/>
    <property type="project" value="UniProtKB-EC"/>
</dbReference>
<dbReference type="EC" id="2.7.10.1" evidence="16"/>
<keyword evidence="12 16" id="KW-0675">Receptor</keyword>
<dbReference type="Gene3D" id="1.10.510.10">
    <property type="entry name" value="Transferase(Phosphotransferase) domain 1"/>
    <property type="match status" value="1"/>
</dbReference>
<dbReference type="RefSeq" id="XP_011300790.1">
    <property type="nucleotide sequence ID" value="XM_011302488.1"/>
</dbReference>
<keyword evidence="2 16" id="KW-0597">Phosphoprotein</keyword>
<dbReference type="FunFam" id="2.60.40.10:FF:002572">
    <property type="entry name" value="Tyrosine-protein kinase receptor"/>
    <property type="match status" value="1"/>
</dbReference>
<dbReference type="GO" id="GO:0005524">
    <property type="term" value="F:ATP binding"/>
    <property type="evidence" value="ECO:0007669"/>
    <property type="project" value="UniProtKB-UniRule"/>
</dbReference>
<dbReference type="InterPro" id="IPR003961">
    <property type="entry name" value="FN3_dom"/>
</dbReference>
<dbReference type="PROSITE" id="PS50853">
    <property type="entry name" value="FN3"/>
    <property type="match status" value="7"/>
</dbReference>
<dbReference type="InterPro" id="IPR036116">
    <property type="entry name" value="FN3_sf"/>
</dbReference>
<dbReference type="CDD" id="cd00063">
    <property type="entry name" value="FN3"/>
    <property type="match status" value="7"/>
</dbReference>
<evidence type="ECO:0000313" key="21">
    <source>
        <dbReference type="Proteomes" id="UP000694866"/>
    </source>
</evidence>
<evidence type="ECO:0000259" key="20">
    <source>
        <dbReference type="PROSITE" id="PS50853"/>
    </source>
</evidence>
<feature type="domain" description="Fibronectin type-III" evidence="20">
    <location>
        <begin position="1539"/>
        <end position="1641"/>
    </location>
</feature>
<keyword evidence="11" id="KW-0829">Tyrosine-protein kinase</keyword>
<comment type="subcellular location">
    <subcellularLocation>
        <location evidence="1">Membrane</location>
        <topology evidence="1">Single-pass membrane protein</topology>
    </subcellularLocation>
</comment>
<feature type="domain" description="Fibronectin type-III" evidence="20">
    <location>
        <begin position="1420"/>
        <end position="1535"/>
    </location>
</feature>
<dbReference type="InterPro" id="IPR002011">
    <property type="entry name" value="Tyr_kinase_rcpt_2_CS"/>
</dbReference>
<protein>
    <recommendedName>
        <fullName evidence="16">Tyrosine-protein kinase receptor</fullName>
        <ecNumber evidence="16">2.7.10.1</ecNumber>
    </recommendedName>
</protein>
<evidence type="ECO:0000256" key="12">
    <source>
        <dbReference type="ARBA" id="ARBA00023170"/>
    </source>
</evidence>
<dbReference type="Gene3D" id="3.30.200.20">
    <property type="entry name" value="Phosphorylase Kinase, domain 1"/>
    <property type="match status" value="1"/>
</dbReference>
<organism evidence="21 22">
    <name type="scientific">Fopius arisanus</name>
    <dbReference type="NCBI Taxonomy" id="64838"/>
    <lineage>
        <taxon>Eukaryota</taxon>
        <taxon>Metazoa</taxon>
        <taxon>Ecdysozoa</taxon>
        <taxon>Arthropoda</taxon>
        <taxon>Hexapoda</taxon>
        <taxon>Insecta</taxon>
        <taxon>Pterygota</taxon>
        <taxon>Neoptera</taxon>
        <taxon>Endopterygota</taxon>
        <taxon>Hymenoptera</taxon>
        <taxon>Apocrita</taxon>
        <taxon>Ichneumonoidea</taxon>
        <taxon>Braconidae</taxon>
        <taxon>Opiinae</taxon>
        <taxon>Fopius</taxon>
    </lineage>
</organism>
<evidence type="ECO:0000256" key="9">
    <source>
        <dbReference type="ARBA" id="ARBA00022989"/>
    </source>
</evidence>
<feature type="domain" description="Fibronectin type-III" evidence="20">
    <location>
        <begin position="166"/>
        <end position="259"/>
    </location>
</feature>
<dbReference type="FunFam" id="1.10.510.10:FF:000341">
    <property type="entry name" value="Tyrosine-protein kinase receptor"/>
    <property type="match status" value="1"/>
</dbReference>
<keyword evidence="3" id="KW-0808">Transferase</keyword>
<keyword evidence="7 22" id="KW-0418">Kinase</keyword>
<dbReference type="PROSITE" id="PS00239">
    <property type="entry name" value="RECEPTOR_TYR_KIN_II"/>
    <property type="match status" value="1"/>
</dbReference>
<evidence type="ECO:0000256" key="14">
    <source>
        <dbReference type="ARBA" id="ARBA00051243"/>
    </source>
</evidence>
<evidence type="ECO:0000256" key="8">
    <source>
        <dbReference type="ARBA" id="ARBA00022840"/>
    </source>
</evidence>
<dbReference type="GO" id="GO:0005886">
    <property type="term" value="C:plasma membrane"/>
    <property type="evidence" value="ECO:0007669"/>
    <property type="project" value="TreeGrafter"/>
</dbReference>
<dbReference type="InterPro" id="IPR057329">
    <property type="entry name" value="Beta-prop_Rol-3"/>
</dbReference>
<evidence type="ECO:0000256" key="6">
    <source>
        <dbReference type="ARBA" id="ARBA00022741"/>
    </source>
</evidence>
<dbReference type="Pfam" id="PF00041">
    <property type="entry name" value="fn3"/>
    <property type="match status" value="4"/>
</dbReference>
<dbReference type="InterPro" id="IPR020635">
    <property type="entry name" value="Tyr_kinase_cat_dom"/>
</dbReference>
<gene>
    <name evidence="22" type="primary">sev</name>
</gene>
<dbReference type="PROSITE" id="PS00107">
    <property type="entry name" value="PROTEIN_KINASE_ATP"/>
    <property type="match status" value="1"/>
</dbReference>
<dbReference type="InterPro" id="IPR050122">
    <property type="entry name" value="RTK"/>
</dbReference>
<keyword evidence="6 15" id="KW-0547">Nucleotide-binding</keyword>
<dbReference type="GO" id="GO:0043235">
    <property type="term" value="C:receptor complex"/>
    <property type="evidence" value="ECO:0007669"/>
    <property type="project" value="TreeGrafter"/>
</dbReference>
<evidence type="ECO:0000313" key="22">
    <source>
        <dbReference type="RefSeq" id="XP_011300790.1"/>
    </source>
</evidence>
<evidence type="ECO:0000256" key="4">
    <source>
        <dbReference type="ARBA" id="ARBA00022692"/>
    </source>
</evidence>
<dbReference type="Gene3D" id="2.60.40.10">
    <property type="entry name" value="Immunoglobulins"/>
    <property type="match status" value="8"/>
</dbReference>
<feature type="domain" description="Fibronectin type-III" evidence="20">
    <location>
        <begin position="544"/>
        <end position="643"/>
    </location>
</feature>
<feature type="binding site" evidence="15">
    <location>
        <position position="1967"/>
    </location>
    <ligand>
        <name>ATP</name>
        <dbReference type="ChEBI" id="CHEBI:30616"/>
    </ligand>
</feature>
<evidence type="ECO:0000256" key="7">
    <source>
        <dbReference type="ARBA" id="ARBA00022777"/>
    </source>
</evidence>
<evidence type="ECO:0000256" key="17">
    <source>
        <dbReference type="SAM" id="MobiDB-lite"/>
    </source>
</evidence>
<feature type="domain" description="Protein kinase" evidence="19">
    <location>
        <begin position="1934"/>
        <end position="2205"/>
    </location>
</feature>
<evidence type="ECO:0000256" key="16">
    <source>
        <dbReference type="RuleBase" id="RU000312"/>
    </source>
</evidence>
<comment type="similarity">
    <text evidence="16">Belongs to the protein kinase superfamily. Tyr protein kinase family. Insulin receptor subfamily.</text>
</comment>
<keyword evidence="21" id="KW-1185">Reference proteome</keyword>
<dbReference type="GeneID" id="105265143"/>
<evidence type="ECO:0000256" key="3">
    <source>
        <dbReference type="ARBA" id="ARBA00022679"/>
    </source>
</evidence>
<evidence type="ECO:0000256" key="1">
    <source>
        <dbReference type="ARBA" id="ARBA00004167"/>
    </source>
</evidence>
<evidence type="ECO:0000259" key="19">
    <source>
        <dbReference type="PROSITE" id="PS50011"/>
    </source>
</evidence>
<proteinExistence type="inferred from homology"/>
<comment type="catalytic activity">
    <reaction evidence="14 16">
        <text>L-tyrosyl-[protein] + ATP = O-phospho-L-tyrosyl-[protein] + ADP + H(+)</text>
        <dbReference type="Rhea" id="RHEA:10596"/>
        <dbReference type="Rhea" id="RHEA-COMP:10136"/>
        <dbReference type="Rhea" id="RHEA-COMP:20101"/>
        <dbReference type="ChEBI" id="CHEBI:15378"/>
        <dbReference type="ChEBI" id="CHEBI:30616"/>
        <dbReference type="ChEBI" id="CHEBI:46858"/>
        <dbReference type="ChEBI" id="CHEBI:61978"/>
        <dbReference type="ChEBI" id="CHEBI:456216"/>
        <dbReference type="EC" id="2.7.10.1"/>
    </reaction>
</comment>
<reference evidence="22" key="1">
    <citation type="submission" date="2025-08" db="UniProtKB">
        <authorList>
            <consortium name="RefSeq"/>
        </authorList>
    </citation>
    <scope>IDENTIFICATION</scope>
    <source>
        <strain evidence="22">USDA-PBARC FA_bdor</strain>
        <tissue evidence="22">Whole organism</tissue>
    </source>
</reference>
<dbReference type="OrthoDB" id="65481at2759"/>
<dbReference type="Gene3D" id="2.120.10.30">
    <property type="entry name" value="TolB, C-terminal domain"/>
    <property type="match status" value="3"/>
</dbReference>
<name>A0A9R1T0Z7_9HYME</name>
<sequence length="2493" mass="279909">MLCTKGCAAWEQALETSCQSICNGTQELLPPKELYCVLGCHDALNRYFQQLKVEIGVPPAPALVADSLTATSLRLEWKGVNIKRRAIGISYLVQWRYEELAETWQYCRNQSWGEDDQILVENLQPYTKYRFRVALLLKSSQHNPEPIVSAPSVVILTLAAGRPTSAPVIVRAAAVDSYRVSVSWEPGPFPNGPLLSYVLQLQGANNDSLNKDIAASDNTDHYMFQNLKPNQNYSVSVSMRNAIGDGPPAVLYITTPPEPAVKDTQLPILILGGEHVVLKQGADMLDEPSVIYRATSKIRGVAIHVGSAQVFISDSMGYVYRTSIFETEEPRVILRPDQSNFKPLSLSVDWLNSHLYIVGEVNHATTVWQIARCALDGKGLTVAKAGFMTKPTHIEVDPYNGYLFWMTRAGLFRLDLADISNGIKHEVQPYLMLEDRHLGAFTVDHTNFRLLVPDQTKNTVISVSLDGRETLNLRTNTQQPKFKNVLSLAMANGLFYWTNGKEVLTEGYHEGQKLYFHNAYPDRSDGSFVSVSVLMNASQPIPVPVNPPTGVQAVLGAERAKVSWQAPHLLGGQGKGAWQNWSYELEIKDESTGHTIRQRHIAASSHTVKNLREKSEYTIKAAAYTKAGRGPWSSEFRGKTLSENSHASILWSADEGFLKSDVTGENVQTLIHRESLRDFDSEYHIVDVSWYKDILYIVGNNSALYKYNITSHQKTKFNINSVGSVAVDWIAKKLYWANPKQQIITRANLNGTQQEPMSILAIVKELIIDSQEAYLYWSTGHAVEVARLNGLDRRYYHSDEIFNGKQVMGLTLDTENRYVYWIVRSYESGSIVYRAPTSEKIPMSQRIVPAKVSTLQHPNMQGPLCYFSEHLLWLQDDRNAVIGDLTGQNTAVINGISLIGLHMVAVVDPALYQYPENLTSETISVIPKAVALDSIRVEGTWRNFSVSWEPVTNINYGTVFYEVKFTDYINTNSHPDLTTETTLPYNNSDQILPFSILEVTVKAFTYWGTAPLSIKMLRSPQSVPSQPTNVRAFVEHYKAPTIDEVNIFATFRWNPPEFPNGIIKGYSLKCWFMANGIEIHVCQGVQVGHNTREYISYNLKSKTTYFFEVQAFTEIGPGPFSDVIEISTEIEHPVPQLLVATADSVKLADLDVGTNETLTIHIAVEVRYITAEKKLYWINEMQEIVTADPKGRNATKIMPLNGTASSLAIDWVARNLYWAESRRKVGGSRIMKLDLNAWEGGSLIYERIITSERRIINLEVSPLTGDLFWIEVTEGNHGIIMQSNLSGEDVRPFFNHNEDCRCPYRPLIKDVMTVDSTDPQNPVMYWVSLEGNLNIAEIDGCGCDLVVKPGFNRGLPPSSLSTDKINIYWSNWADDEIHFVKKNNPYQEEQKIERIYLANIKGLKAIGQSLQPYPDFNCLKPYPMSYSVSEVSKSANSIKIRLPKPKSDLGCMRQNLPGVQYKIYVSQCTEDTVNAQMICDNEKIKIRTYQREIEVTNLKPFTFYQFTLWLSNYYRDLEASNPESGFPVMLRTAPGAPSAPENVTVEALTPTLAAVSWLPPKILNAAAVRYEIHWRSQKLVNGVRQKGEQLIKSEVPAGRYSTTLQPLIPGQDYVVIVRAYPADSSDIWSESQGQVVSMYPEPNNLTLVGVSINAMNLSWVPLDLTSNYSLQFTTVGLEKWQIATYHEIQRNTTVYHIKGLLSKTFYKFRLILRYPKHKQDFIWPTDGRFTFQTLGDVPSPPGVPSVTKLRTSVYQINWEPAQAHGSPVKMYRLQGRIYGDSEERGKTEQWTGYYNGSDNYWIIVGEMNHKYNFRVQAENAYGFGGWSQASAVIDLTDTIGTTVAGQQHLGLVLGLSVPVVTIVLLCFCYFLCLYNKQRKEVKKTILPPIVSDVELATLREIPRGNFVQSNALYASSMQNEHDDQSLPKIRRDQIIRIAFLGSGAFGEVHKGEAKGLDGPGVTPVAIKTLRKGASTQEKTEFIQEAILMSQFRHKNVLRLLGVCQDIDGPQLVLELMEAGDLLSYLRNSRRNPPPDPPLEPLKLQDLLAMCEDVARGCRYLEERHFVHRDLACRNCLVSAQDRENRVVKIGDFGLARDIYKNDYYRKEGEGLLPVRWMAPESLIDGVFTSQSDVWAFGILMWEITSLGQQPYAARSNQEVLQYVKNGGRLTQPDNCPDQLYDLMQRCWSEAEARPSFKTCLERITILKKNTPDAILSPIQPGLYPTKGGVSNMAYFADENQNHNNSGNSWKSSSSEGSRDMKPFLQDSTTPTITQISTEVDIPKYLEIIADAPGNIREPSIDQYEVPRSIPIASIAGISPDDRRHLEGILSQIGSLTAVAEKSHTLSNSRLVISALQNDSRATFNGRAKLRRKTDEAAEIATDERNCNSLSSSISSLRGTLPTTRPSSSVLESQQNITLKNDLSSFRDNIKEPIINSNSTLRLHKTHTLNGKANIPLVKNKLLLNLLRQGSGIDDSALNIVTYTNVNTDSTRVN</sequence>
<dbReference type="InterPro" id="IPR000719">
    <property type="entry name" value="Prot_kinase_dom"/>
</dbReference>
<evidence type="ECO:0000256" key="2">
    <source>
        <dbReference type="ARBA" id="ARBA00022553"/>
    </source>
</evidence>
<dbReference type="InterPro" id="IPR013783">
    <property type="entry name" value="Ig-like_fold"/>
</dbReference>
<dbReference type="CTD" id="32039"/>
<dbReference type="Pfam" id="PF07714">
    <property type="entry name" value="PK_Tyr_Ser-Thr"/>
    <property type="match status" value="1"/>
</dbReference>